<gene>
    <name evidence="1" type="ORF">ABVK50_03445</name>
</gene>
<reference evidence="1" key="1">
    <citation type="submission" date="2024-06" db="EMBL/GenBank/DDBJ databases">
        <title>Mesorhizobium karijinii sp. nov., a symbiont of the iconic Swainsona formosa from arid Australia.</title>
        <authorList>
            <person name="Hill Y.J."/>
            <person name="Watkin E.L.J."/>
            <person name="O'Hara G.W."/>
            <person name="Terpolilli J."/>
            <person name="Tye M.L."/>
            <person name="Kohlmeier M.G."/>
        </authorList>
    </citation>
    <scope>NUCLEOTIDE SEQUENCE</scope>
    <source>
        <strain evidence="1">WSM2240</strain>
    </source>
</reference>
<evidence type="ECO:0000313" key="1">
    <source>
        <dbReference type="EMBL" id="XCG49672.1"/>
    </source>
</evidence>
<dbReference type="AlphaFoldDB" id="A0AAU8CS54"/>
<proteinExistence type="predicted"/>
<sequence>MVIDQLRRSSSTCFDEIPATVELFRRLPTDIRVELIRILDRVTSARKAAPRHFVKRMPDRAGVVVHGIKAGCDHNDLFLQETLLTAHQAGMVDAGDGVGACERIPEARAVFEPVALLVEF</sequence>
<dbReference type="RefSeq" id="WP_353642796.1">
    <property type="nucleotide sequence ID" value="NZ_CP159253.1"/>
</dbReference>
<name>A0AAU8CS54_9HYPH</name>
<organism evidence="1">
    <name type="scientific">Mesorhizobium sp. WSM2240</name>
    <dbReference type="NCBI Taxonomy" id="3228851"/>
    <lineage>
        <taxon>Bacteria</taxon>
        <taxon>Pseudomonadati</taxon>
        <taxon>Pseudomonadota</taxon>
        <taxon>Alphaproteobacteria</taxon>
        <taxon>Hyphomicrobiales</taxon>
        <taxon>Phyllobacteriaceae</taxon>
        <taxon>Mesorhizobium</taxon>
    </lineage>
</organism>
<protein>
    <submittedName>
        <fullName evidence="1">Uncharacterized protein</fullName>
    </submittedName>
</protein>
<dbReference type="EMBL" id="CP159253">
    <property type="protein sequence ID" value="XCG49672.1"/>
    <property type="molecule type" value="Genomic_DNA"/>
</dbReference>
<accession>A0AAU8CS54</accession>